<gene>
    <name evidence="1" type="ORF">METZ01_LOCUS451827</name>
</gene>
<accession>A0A382ZU84</accession>
<organism evidence="1">
    <name type="scientific">marine metagenome</name>
    <dbReference type="NCBI Taxonomy" id="408172"/>
    <lineage>
        <taxon>unclassified sequences</taxon>
        <taxon>metagenomes</taxon>
        <taxon>ecological metagenomes</taxon>
    </lineage>
</organism>
<reference evidence="1" key="1">
    <citation type="submission" date="2018-05" db="EMBL/GenBank/DDBJ databases">
        <authorList>
            <person name="Lanie J.A."/>
            <person name="Ng W.-L."/>
            <person name="Kazmierczak K.M."/>
            <person name="Andrzejewski T.M."/>
            <person name="Davidsen T.M."/>
            <person name="Wayne K.J."/>
            <person name="Tettelin H."/>
            <person name="Glass J.I."/>
            <person name="Rusch D."/>
            <person name="Podicherti R."/>
            <person name="Tsui H.-C.T."/>
            <person name="Winkler M.E."/>
        </authorList>
    </citation>
    <scope>NUCLEOTIDE SEQUENCE</scope>
</reference>
<protein>
    <submittedName>
        <fullName evidence="1">Uncharacterized protein</fullName>
    </submittedName>
</protein>
<sequence>MYYPDDTVEVFNRQYKHISDSKLVVNSIEERKVLVQIWKDYTGTDNKIGLGKWYKRPEEARDKEVIVCGA</sequence>
<evidence type="ECO:0000313" key="1">
    <source>
        <dbReference type="EMBL" id="SVD98973.1"/>
    </source>
</evidence>
<name>A0A382ZU84_9ZZZZ</name>
<proteinExistence type="predicted"/>
<dbReference type="AlphaFoldDB" id="A0A382ZU84"/>
<dbReference type="EMBL" id="UINC01186657">
    <property type="protein sequence ID" value="SVD98973.1"/>
    <property type="molecule type" value="Genomic_DNA"/>
</dbReference>